<dbReference type="Proteomes" id="UP000641954">
    <property type="component" value="Unassembled WGS sequence"/>
</dbReference>
<gene>
    <name evidence="1" type="ORF">H6G72_29060</name>
</gene>
<evidence type="ECO:0000313" key="1">
    <source>
        <dbReference type="EMBL" id="MBD2547799.1"/>
    </source>
</evidence>
<sequence>MIAVATSSQLLDRRRQTGRFKHLSRKADSLDQVLGFHQSGIQSLLRRQGTQ</sequence>
<proteinExistence type="predicted"/>
<dbReference type="EMBL" id="JACJSK010000094">
    <property type="protein sequence ID" value="MBD2547799.1"/>
    <property type="molecule type" value="Genomic_DNA"/>
</dbReference>
<protein>
    <recommendedName>
        <fullName evidence="3">Transposase</fullName>
    </recommendedName>
</protein>
<organism evidence="1 2">
    <name type="scientific">Planktothricoides raciborskii FACHB-1370</name>
    <dbReference type="NCBI Taxonomy" id="2949576"/>
    <lineage>
        <taxon>Bacteria</taxon>
        <taxon>Bacillati</taxon>
        <taxon>Cyanobacteriota</taxon>
        <taxon>Cyanophyceae</taxon>
        <taxon>Oscillatoriophycideae</taxon>
        <taxon>Oscillatoriales</taxon>
        <taxon>Oscillatoriaceae</taxon>
        <taxon>Planktothricoides</taxon>
    </lineage>
</organism>
<keyword evidence="2" id="KW-1185">Reference proteome</keyword>
<dbReference type="RefSeq" id="WP_156332117.1">
    <property type="nucleotide sequence ID" value="NZ_JACJSK010000094.1"/>
</dbReference>
<comment type="caution">
    <text evidence="1">The sequence shown here is derived from an EMBL/GenBank/DDBJ whole genome shotgun (WGS) entry which is preliminary data.</text>
</comment>
<name>A0ABR8EP00_9CYAN</name>
<evidence type="ECO:0008006" key="3">
    <source>
        <dbReference type="Google" id="ProtNLM"/>
    </source>
</evidence>
<reference evidence="1 2" key="1">
    <citation type="journal article" date="2020" name="ISME J.">
        <title>Comparative genomics reveals insights into cyanobacterial evolution and habitat adaptation.</title>
        <authorList>
            <person name="Chen M.Y."/>
            <person name="Teng W.K."/>
            <person name="Zhao L."/>
            <person name="Hu C.X."/>
            <person name="Zhou Y.K."/>
            <person name="Han B.P."/>
            <person name="Song L.R."/>
            <person name="Shu W.S."/>
        </authorList>
    </citation>
    <scope>NUCLEOTIDE SEQUENCE [LARGE SCALE GENOMIC DNA]</scope>
    <source>
        <strain evidence="1 2">FACHB-1370</strain>
    </source>
</reference>
<accession>A0ABR8EP00</accession>
<evidence type="ECO:0000313" key="2">
    <source>
        <dbReference type="Proteomes" id="UP000641954"/>
    </source>
</evidence>